<keyword evidence="4" id="KW-0325">Glycoprotein</keyword>
<dbReference type="GO" id="GO:0016020">
    <property type="term" value="C:membrane"/>
    <property type="evidence" value="ECO:0007669"/>
    <property type="project" value="InterPro"/>
</dbReference>
<comment type="similarity">
    <text evidence="2 7">Belongs to the glycosyl hydrolase 47 family.</text>
</comment>
<evidence type="ECO:0000256" key="8">
    <source>
        <dbReference type="SAM" id="SignalP"/>
    </source>
</evidence>
<evidence type="ECO:0000256" key="7">
    <source>
        <dbReference type="RuleBase" id="RU361193"/>
    </source>
</evidence>
<dbReference type="GO" id="GO:0004571">
    <property type="term" value="F:mannosyl-oligosaccharide 1,2-alpha-mannosidase activity"/>
    <property type="evidence" value="ECO:0007669"/>
    <property type="project" value="InterPro"/>
</dbReference>
<dbReference type="Gene3D" id="1.50.10.10">
    <property type="match status" value="1"/>
</dbReference>
<dbReference type="OMA" id="CTPLTRD"/>
<evidence type="ECO:0000256" key="3">
    <source>
        <dbReference type="ARBA" id="ARBA00022824"/>
    </source>
</evidence>
<dbReference type="UniPathway" id="UPA00378"/>
<dbReference type="GO" id="GO:0005975">
    <property type="term" value="P:carbohydrate metabolic process"/>
    <property type="evidence" value="ECO:0007669"/>
    <property type="project" value="InterPro"/>
</dbReference>
<feature type="signal peptide" evidence="8">
    <location>
        <begin position="1"/>
        <end position="22"/>
    </location>
</feature>
<reference evidence="9 10" key="1">
    <citation type="journal article" date="2014" name="Genome Announc.">
        <title>Draft genome sequence of the pathogenic fungus Scedosporium apiospermum.</title>
        <authorList>
            <person name="Vandeputte P."/>
            <person name="Ghamrawi S."/>
            <person name="Rechenmann M."/>
            <person name="Iltis A."/>
            <person name="Giraud S."/>
            <person name="Fleury M."/>
            <person name="Thornton C."/>
            <person name="Delhaes L."/>
            <person name="Meyer W."/>
            <person name="Papon N."/>
            <person name="Bouchara J.P."/>
        </authorList>
    </citation>
    <scope>NUCLEOTIDE SEQUENCE [LARGE SCALE GENOMIC DNA]</scope>
    <source>
        <strain evidence="9 10">IHEM 14462</strain>
    </source>
</reference>
<feature type="active site" evidence="5">
    <location>
        <position position="499"/>
    </location>
</feature>
<dbReference type="SUPFAM" id="SSF48225">
    <property type="entry name" value="Seven-hairpin glycosidases"/>
    <property type="match status" value="1"/>
</dbReference>
<evidence type="ECO:0000256" key="1">
    <source>
        <dbReference type="ARBA" id="ARBA00004240"/>
    </source>
</evidence>
<comment type="cofactor">
    <cofactor evidence="6">
        <name>Ca(2+)</name>
        <dbReference type="ChEBI" id="CHEBI:29108"/>
    </cofactor>
</comment>
<comment type="subcellular location">
    <subcellularLocation>
        <location evidence="1">Endoplasmic reticulum</location>
    </subcellularLocation>
</comment>
<dbReference type="AlphaFoldDB" id="A0A084G4X4"/>
<dbReference type="InterPro" id="IPR036026">
    <property type="entry name" value="Seven-hairpin_glycosidases"/>
</dbReference>
<evidence type="ECO:0000256" key="6">
    <source>
        <dbReference type="PIRSR" id="PIRSR601382-2"/>
    </source>
</evidence>
<dbReference type="GO" id="GO:0005509">
    <property type="term" value="F:calcium ion binding"/>
    <property type="evidence" value="ECO:0007669"/>
    <property type="project" value="InterPro"/>
</dbReference>
<evidence type="ECO:0000313" key="10">
    <source>
        <dbReference type="Proteomes" id="UP000028545"/>
    </source>
</evidence>
<sequence length="1064" mass="118255">MASQPLALYLILLFLGSWLSLAMGPSHMEKLRQDSVRMFLHGFNNYMEHAFPEDELRPVTCAPLTRDRENPANIGLNDVLGNYSLTLIDSLSTLAILAGGRQDDHGYTGRLALLDFQNGVSDLVKYYGDGRPGLAGLRGLRSKGFDLDSKVQVFETVIRGVGGLLSAHLFATGELPIPGYDPTPPVHWTSNDPLETAPIEWPNGFVYDGQLLRLAFDLGQRLLPAFYTNTGIPYPRVNLRYGIPFYPNSPLNHQSAAGRGMYGRDITETCSAGAGTLVLEFSVLSRLSGDPRFEEAAKRAFWSIWEQRSPLDLIGGGIDAERATWISTASGVGAGIDSFFEYAMKAHILLSGLDLPNETAIAYSSRRDYKPLWLDPNLIQRPLTPEEHSPDSFLKTWHQAHAAIKRHLYNSWQNPNEDFHHPSYMNGNYQTGAVSALWVDSLSAFYPGLLTLAGELEEAVEAHLLYAALWTRFQALPERWSLRDGQVESNLGWWPGRPEFIESTYHLYRATKDPWYLYVGEMVMKDVIDRCYTECGWAGLQDVRTGEKSDRMESFFLGETTKYMYLLFDPDHPLNKLDAPFVFSTEGHPLIIPRDRKRKGATRSHQTNAATEPDAYFDPEFTNECPVGPAAVPLTGSTIAARSDLYHAAGVTGLYTTPNIHGEVEQVGIKETEYGPVPLIRPKSNHTYFPWTLPSTYIPANGTCHRLPEGRQLTLQFPHRASGRSDSSFWQSVVKLPDEGLFIASLDDLKLQMVLDTEIGGLPSVWRIVSVNNVPLGREENAVVDADLISDMTDPLFKRVREHTAVEVILSHDPFDLRHRRSRAGNPDNSLVSAYKAAMRTVKDRVSLVFPRFQTAKTSLPVAEDGNDIVVDEDSALVYDLGLDLDLDADLDLALETIDSFVASTPVGKGAQLVPDSPTAKYVSAADPDSEIHLPWTSVYLTDEACEPLPTEAPRNHQVIVIRRGSCTFSQKLASIPNFYPSPTSLALVIVLDESGTEEGLVSPNLEETQFAPSGLPRYNPIPLVLVRTPPGGYEKFRAATSLGIRRLYHVQSRGIRISNLRVR</sequence>
<feature type="active site" evidence="5">
    <location>
        <position position="337"/>
    </location>
</feature>
<feature type="active site" description="Proton donor" evidence="5">
    <location>
        <position position="478"/>
    </location>
</feature>
<evidence type="ECO:0000256" key="4">
    <source>
        <dbReference type="ARBA" id="ARBA00023180"/>
    </source>
</evidence>
<dbReference type="InterPro" id="IPR001382">
    <property type="entry name" value="Glyco_hydro_47"/>
</dbReference>
<feature type="chain" id="PRO_5001775343" description="alpha-1,2-Mannosidase" evidence="8">
    <location>
        <begin position="23"/>
        <end position="1064"/>
    </location>
</feature>
<dbReference type="Proteomes" id="UP000028545">
    <property type="component" value="Unassembled WGS sequence"/>
</dbReference>
<evidence type="ECO:0000313" key="9">
    <source>
        <dbReference type="EMBL" id="KEZ42386.1"/>
    </source>
</evidence>
<dbReference type="EMBL" id="JOWA01000099">
    <property type="protein sequence ID" value="KEZ42386.1"/>
    <property type="molecule type" value="Genomic_DNA"/>
</dbReference>
<comment type="caution">
    <text evidence="9">The sequence shown here is derived from an EMBL/GenBank/DDBJ whole genome shotgun (WGS) entry which is preliminary data.</text>
</comment>
<dbReference type="InterPro" id="IPR012341">
    <property type="entry name" value="6hp_glycosidase-like_sf"/>
</dbReference>
<name>A0A084G4X4_PSEDA</name>
<accession>A0A084G4X4</accession>
<feature type="active site" description="Proton donor" evidence="5">
    <location>
        <position position="155"/>
    </location>
</feature>
<feature type="binding site" evidence="6">
    <location>
        <position position="585"/>
    </location>
    <ligand>
        <name>Ca(2+)</name>
        <dbReference type="ChEBI" id="CHEBI:29108"/>
    </ligand>
</feature>
<dbReference type="GeneID" id="27724639"/>
<protein>
    <recommendedName>
        <fullName evidence="7">alpha-1,2-Mannosidase</fullName>
        <ecNumber evidence="7">3.2.1.-</ecNumber>
    </recommendedName>
</protein>
<keyword evidence="10" id="KW-1185">Reference proteome</keyword>
<dbReference type="PRINTS" id="PR00747">
    <property type="entry name" value="GLYHDRLASE47"/>
</dbReference>
<keyword evidence="7" id="KW-0326">Glycosidase</keyword>
<dbReference type="RefSeq" id="XP_016642185.1">
    <property type="nucleotide sequence ID" value="XM_016787870.1"/>
</dbReference>
<evidence type="ECO:0000256" key="2">
    <source>
        <dbReference type="ARBA" id="ARBA00007658"/>
    </source>
</evidence>
<evidence type="ECO:0000256" key="5">
    <source>
        <dbReference type="PIRSR" id="PIRSR601382-1"/>
    </source>
</evidence>
<keyword evidence="6" id="KW-0479">Metal-binding</keyword>
<dbReference type="KEGG" id="sapo:SAPIO_CDS5567"/>
<proteinExistence type="inferred from homology"/>
<dbReference type="PANTHER" id="PTHR45679">
    <property type="entry name" value="ER DEGRADATION-ENHANCING ALPHA-MANNOSIDASE-LIKE PROTEIN 2"/>
    <property type="match status" value="1"/>
</dbReference>
<dbReference type="GO" id="GO:0044322">
    <property type="term" value="C:endoplasmic reticulum quality control compartment"/>
    <property type="evidence" value="ECO:0007669"/>
    <property type="project" value="GOC"/>
</dbReference>
<keyword evidence="7 9" id="KW-0378">Hydrolase</keyword>
<dbReference type="Pfam" id="PF01532">
    <property type="entry name" value="Glyco_hydro_47"/>
    <property type="match status" value="1"/>
</dbReference>
<dbReference type="GO" id="GO:0036503">
    <property type="term" value="P:ERAD pathway"/>
    <property type="evidence" value="ECO:0007669"/>
    <property type="project" value="UniProtKB-ARBA"/>
</dbReference>
<keyword evidence="3" id="KW-0256">Endoplasmic reticulum</keyword>
<dbReference type="GO" id="GO:1904380">
    <property type="term" value="P:endoplasmic reticulum mannose trimming"/>
    <property type="evidence" value="ECO:0007669"/>
    <property type="project" value="InterPro"/>
</dbReference>
<organism evidence="9 10">
    <name type="scientific">Pseudallescheria apiosperma</name>
    <name type="common">Scedosporium apiospermum</name>
    <dbReference type="NCBI Taxonomy" id="563466"/>
    <lineage>
        <taxon>Eukaryota</taxon>
        <taxon>Fungi</taxon>
        <taxon>Dikarya</taxon>
        <taxon>Ascomycota</taxon>
        <taxon>Pezizomycotina</taxon>
        <taxon>Sordariomycetes</taxon>
        <taxon>Hypocreomycetidae</taxon>
        <taxon>Microascales</taxon>
        <taxon>Microascaceae</taxon>
        <taxon>Scedosporium</taxon>
    </lineage>
</organism>
<dbReference type="OrthoDB" id="8118055at2759"/>
<keyword evidence="6" id="KW-0106">Calcium</keyword>
<dbReference type="VEuPathDB" id="FungiDB:SAPIO_CDS5567"/>
<gene>
    <name evidence="9" type="ORF">SAPIO_CDS5567</name>
</gene>
<dbReference type="InterPro" id="IPR044674">
    <property type="entry name" value="EDEM1/2/3"/>
</dbReference>
<dbReference type="EC" id="3.2.1.-" evidence="7"/>
<keyword evidence="8" id="KW-0732">Signal</keyword>
<dbReference type="HOGENOM" id="CLU_003818_2_0_1"/>
<dbReference type="PANTHER" id="PTHR45679:SF5">
    <property type="entry name" value="ER DEGRADATION-ENHANCING ALPHA-MANNOSIDASE-LIKE PROTEIN 1"/>
    <property type="match status" value="1"/>
</dbReference>